<evidence type="ECO:0000256" key="1">
    <source>
        <dbReference type="ARBA" id="ARBA00004613"/>
    </source>
</evidence>
<dbReference type="Gene3D" id="3.90.215.10">
    <property type="entry name" value="Gamma Fibrinogen, chain A, domain 1"/>
    <property type="match status" value="1"/>
</dbReference>
<gene>
    <name evidence="11" type="ORF">SKAU_G00164220</name>
</gene>
<dbReference type="GO" id="GO:0001525">
    <property type="term" value="P:angiogenesis"/>
    <property type="evidence" value="ECO:0007669"/>
    <property type="project" value="UniProtKB-KW"/>
</dbReference>
<evidence type="ECO:0000256" key="9">
    <source>
        <dbReference type="SAM" id="MobiDB-lite"/>
    </source>
</evidence>
<protein>
    <recommendedName>
        <fullName evidence="10">Fibrinogen C-terminal domain-containing protein</fullName>
    </recommendedName>
</protein>
<dbReference type="GO" id="GO:0007596">
    <property type="term" value="P:blood coagulation"/>
    <property type="evidence" value="ECO:0007669"/>
    <property type="project" value="InterPro"/>
</dbReference>
<dbReference type="GO" id="GO:0005576">
    <property type="term" value="C:extracellular region"/>
    <property type="evidence" value="ECO:0007669"/>
    <property type="project" value="UniProtKB-SubCell"/>
</dbReference>
<dbReference type="SMART" id="SM00186">
    <property type="entry name" value="FBG"/>
    <property type="match status" value="1"/>
</dbReference>
<keyword evidence="2" id="KW-0964">Secreted</keyword>
<feature type="domain" description="Fibrinogen C-terminal" evidence="10">
    <location>
        <begin position="250"/>
        <end position="375"/>
    </location>
</feature>
<evidence type="ECO:0000256" key="3">
    <source>
        <dbReference type="ARBA" id="ARBA00022657"/>
    </source>
</evidence>
<evidence type="ECO:0000256" key="7">
    <source>
        <dbReference type="ARBA" id="ARBA00023180"/>
    </source>
</evidence>
<dbReference type="OrthoDB" id="7735366at2759"/>
<dbReference type="PANTHER" id="PTHR47221:SF6">
    <property type="entry name" value="FIBRINOGEN ALPHA CHAIN"/>
    <property type="match status" value="1"/>
</dbReference>
<dbReference type="Pfam" id="PF25443">
    <property type="entry name" value="ANG-1"/>
    <property type="match status" value="1"/>
</dbReference>
<evidence type="ECO:0000256" key="8">
    <source>
        <dbReference type="SAM" id="Coils"/>
    </source>
</evidence>
<comment type="caution">
    <text evidence="11">The sequence shown here is derived from an EMBL/GenBank/DDBJ whole genome shotgun (WGS) entry which is preliminary data.</text>
</comment>
<keyword evidence="7" id="KW-0325">Glycoprotein</keyword>
<evidence type="ECO:0000313" key="12">
    <source>
        <dbReference type="Proteomes" id="UP001152622"/>
    </source>
</evidence>
<dbReference type="PROSITE" id="PS51406">
    <property type="entry name" value="FIBRINOGEN_C_2"/>
    <property type="match status" value="1"/>
</dbReference>
<dbReference type="EMBL" id="JAINUF010000005">
    <property type="protein sequence ID" value="KAJ8359897.1"/>
    <property type="molecule type" value="Genomic_DNA"/>
</dbReference>
<dbReference type="AlphaFoldDB" id="A0A9Q1J069"/>
<organism evidence="11 12">
    <name type="scientific">Synaphobranchus kaupii</name>
    <name type="common">Kaup's arrowtooth eel</name>
    <dbReference type="NCBI Taxonomy" id="118154"/>
    <lineage>
        <taxon>Eukaryota</taxon>
        <taxon>Metazoa</taxon>
        <taxon>Chordata</taxon>
        <taxon>Craniata</taxon>
        <taxon>Vertebrata</taxon>
        <taxon>Euteleostomi</taxon>
        <taxon>Actinopterygii</taxon>
        <taxon>Neopterygii</taxon>
        <taxon>Teleostei</taxon>
        <taxon>Anguilliformes</taxon>
        <taxon>Synaphobranchidae</taxon>
        <taxon>Synaphobranchus</taxon>
    </lineage>
</organism>
<dbReference type="NCBIfam" id="NF040941">
    <property type="entry name" value="GGGWT_bact"/>
    <property type="match status" value="1"/>
</dbReference>
<dbReference type="InterPro" id="IPR002181">
    <property type="entry name" value="Fibrinogen_a/b/g_C_dom"/>
</dbReference>
<evidence type="ECO:0000256" key="5">
    <source>
        <dbReference type="ARBA" id="ARBA00023054"/>
    </source>
</evidence>
<keyword evidence="12" id="KW-1185">Reference proteome</keyword>
<comment type="subcellular location">
    <subcellularLocation>
        <location evidence="1">Secreted</location>
    </subcellularLocation>
</comment>
<dbReference type="Pfam" id="PF00147">
    <property type="entry name" value="Fibrinogen_C"/>
    <property type="match status" value="1"/>
</dbReference>
<evidence type="ECO:0000256" key="6">
    <source>
        <dbReference type="ARBA" id="ARBA00023157"/>
    </source>
</evidence>
<keyword evidence="5 8" id="KW-0175">Coiled coil</keyword>
<dbReference type="PANTHER" id="PTHR47221">
    <property type="entry name" value="FIBRINOGEN ALPHA CHAIN"/>
    <property type="match status" value="1"/>
</dbReference>
<feature type="coiled-coil region" evidence="8">
    <location>
        <begin position="189"/>
        <end position="223"/>
    </location>
</feature>
<keyword evidence="6" id="KW-1015">Disulfide bond</keyword>
<keyword evidence="4" id="KW-0732">Signal</keyword>
<dbReference type="Proteomes" id="UP001152622">
    <property type="component" value="Chromosome 5"/>
</dbReference>
<evidence type="ECO:0000256" key="2">
    <source>
        <dbReference type="ARBA" id="ARBA00022525"/>
    </source>
</evidence>
<dbReference type="SUPFAM" id="SSF56496">
    <property type="entry name" value="Fibrinogen C-terminal domain-like"/>
    <property type="match status" value="1"/>
</dbReference>
<keyword evidence="3" id="KW-0037">Angiogenesis</keyword>
<name>A0A9Q1J069_SYNKA</name>
<feature type="region of interest" description="Disordered" evidence="9">
    <location>
        <begin position="1"/>
        <end position="25"/>
    </location>
</feature>
<evidence type="ECO:0000259" key="10">
    <source>
        <dbReference type="PROSITE" id="PS51406"/>
    </source>
</evidence>
<evidence type="ECO:0000313" key="11">
    <source>
        <dbReference type="EMBL" id="KAJ8359897.1"/>
    </source>
</evidence>
<dbReference type="InterPro" id="IPR057439">
    <property type="entry name" value="ANG-1/2/4"/>
</dbReference>
<dbReference type="InterPro" id="IPR036056">
    <property type="entry name" value="Fibrinogen-like_C"/>
</dbReference>
<proteinExistence type="predicted"/>
<dbReference type="InterPro" id="IPR037579">
    <property type="entry name" value="FIB_ANG-like"/>
</dbReference>
<dbReference type="InterPro" id="IPR014716">
    <property type="entry name" value="Fibrinogen_a/b/g_C_1"/>
</dbReference>
<evidence type="ECO:0000256" key="4">
    <source>
        <dbReference type="ARBA" id="ARBA00022729"/>
    </source>
</evidence>
<accession>A0A9Q1J069</accession>
<reference evidence="11" key="1">
    <citation type="journal article" date="2023" name="Science">
        <title>Genome structures resolve the early diversification of teleost fishes.</title>
        <authorList>
            <person name="Parey E."/>
            <person name="Louis A."/>
            <person name="Montfort J."/>
            <person name="Bouchez O."/>
            <person name="Roques C."/>
            <person name="Iampietro C."/>
            <person name="Lluch J."/>
            <person name="Castinel A."/>
            <person name="Donnadieu C."/>
            <person name="Desvignes T."/>
            <person name="Floi Bucao C."/>
            <person name="Jouanno E."/>
            <person name="Wen M."/>
            <person name="Mejri S."/>
            <person name="Dirks R."/>
            <person name="Jansen H."/>
            <person name="Henkel C."/>
            <person name="Chen W.J."/>
            <person name="Zahm M."/>
            <person name="Cabau C."/>
            <person name="Klopp C."/>
            <person name="Thompson A.W."/>
            <person name="Robinson-Rechavi M."/>
            <person name="Braasch I."/>
            <person name="Lecointre G."/>
            <person name="Bobe J."/>
            <person name="Postlethwait J.H."/>
            <person name="Berthelot C."/>
            <person name="Roest Crollius H."/>
            <person name="Guiguen Y."/>
        </authorList>
    </citation>
    <scope>NUCLEOTIDE SEQUENCE</scope>
    <source>
        <strain evidence="11">WJC10195</strain>
    </source>
</reference>
<sequence length="375" mass="42667">MRELTPRSRSGRTPGVPGSRGGSCDPRHILLIQRWDAGRTDPFWHRGIYAGGRVGRDVSSKKEYQIQNGPCSYTFLLPEQDSCPEPAGTFQRDEPAEHNESVQRLEQLETIMENNTQWLIKLENYIQENVKHEMVQIHQTAVRNHTAAMIDIGSSLLSQTRKLTSVEAQRVEEMEEHRQVELKSLKEDRAQLQELVLRQTAIIKELEQQLTSASSNNSALQRQQHHLLETVNSLISTITVPTLKESAMVQDAPAAYTDCAAAFKAGKTQSGIYSLAPPNSTDHITAYCDMETLGGGWMVIQRRFNGEVDFHRTWKEYKMGFGDPAGEHWLGNEFVSQLTNQRPYVMRIQLQDWEGNKGFSQYDKFLLSGEAENYR</sequence>